<dbReference type="SMART" id="SM01114">
    <property type="entry name" value="CXC"/>
    <property type="match status" value="1"/>
</dbReference>
<evidence type="ECO:0000313" key="3">
    <source>
        <dbReference type="Proteomes" id="UP000800041"/>
    </source>
</evidence>
<organism evidence="2 3">
    <name type="scientific">Aulographum hederae CBS 113979</name>
    <dbReference type="NCBI Taxonomy" id="1176131"/>
    <lineage>
        <taxon>Eukaryota</taxon>
        <taxon>Fungi</taxon>
        <taxon>Dikarya</taxon>
        <taxon>Ascomycota</taxon>
        <taxon>Pezizomycotina</taxon>
        <taxon>Dothideomycetes</taxon>
        <taxon>Pleosporomycetidae</taxon>
        <taxon>Aulographales</taxon>
        <taxon>Aulographaceae</taxon>
    </lineage>
</organism>
<proteinExistence type="predicted"/>
<accession>A0A6G1H7Q1</accession>
<dbReference type="InterPro" id="IPR033467">
    <property type="entry name" value="Tesmin/TSO1-like_CXC"/>
</dbReference>
<evidence type="ECO:0000259" key="1">
    <source>
        <dbReference type="SMART" id="SM01114"/>
    </source>
</evidence>
<sequence>MPVITESPDPRPSQQIACACKGGCTTHLCICHKAGHPCQQCLCDTSGNSWAYKRVRCYNVFGEVYKKLGMQIGIGEPKVQLQGCFVNYISKKLKGNVDGLDTTKLFFQMAGLPQEDSSIDLDLKANVFVGPKDTFYDGIGKIWRQPKKEERPVLEGGATPTPSIEIFGSVMAVAPAKRGTSGTVNDARSAPMTILCHVLAEVA</sequence>
<name>A0A6G1H7Q1_9PEZI</name>
<protein>
    <recommendedName>
        <fullName evidence="1">Tesmin/TSO1-like CXC domain-containing protein</fullName>
    </recommendedName>
</protein>
<reference evidence="2" key="1">
    <citation type="journal article" date="2020" name="Stud. Mycol.">
        <title>101 Dothideomycetes genomes: a test case for predicting lifestyles and emergence of pathogens.</title>
        <authorList>
            <person name="Haridas S."/>
            <person name="Albert R."/>
            <person name="Binder M."/>
            <person name="Bloem J."/>
            <person name="Labutti K."/>
            <person name="Salamov A."/>
            <person name="Andreopoulos B."/>
            <person name="Baker S."/>
            <person name="Barry K."/>
            <person name="Bills G."/>
            <person name="Bluhm B."/>
            <person name="Cannon C."/>
            <person name="Castanera R."/>
            <person name="Culley D."/>
            <person name="Daum C."/>
            <person name="Ezra D."/>
            <person name="Gonzalez J."/>
            <person name="Henrissat B."/>
            <person name="Kuo A."/>
            <person name="Liang C."/>
            <person name="Lipzen A."/>
            <person name="Lutzoni F."/>
            <person name="Magnuson J."/>
            <person name="Mondo S."/>
            <person name="Nolan M."/>
            <person name="Ohm R."/>
            <person name="Pangilinan J."/>
            <person name="Park H.-J."/>
            <person name="Ramirez L."/>
            <person name="Alfaro M."/>
            <person name="Sun H."/>
            <person name="Tritt A."/>
            <person name="Yoshinaga Y."/>
            <person name="Zwiers L.-H."/>
            <person name="Turgeon B."/>
            <person name="Goodwin S."/>
            <person name="Spatafora J."/>
            <person name="Crous P."/>
            <person name="Grigoriev I."/>
        </authorList>
    </citation>
    <scope>NUCLEOTIDE SEQUENCE</scope>
    <source>
        <strain evidence="2">CBS 113979</strain>
    </source>
</reference>
<feature type="domain" description="Tesmin/TSO1-like CXC" evidence="1">
    <location>
        <begin position="13"/>
        <end position="52"/>
    </location>
</feature>
<keyword evidence="3" id="KW-1185">Reference proteome</keyword>
<dbReference type="AlphaFoldDB" id="A0A6G1H7Q1"/>
<dbReference type="Proteomes" id="UP000800041">
    <property type="component" value="Unassembled WGS sequence"/>
</dbReference>
<gene>
    <name evidence="2" type="ORF">K402DRAFT_402282</name>
</gene>
<evidence type="ECO:0000313" key="2">
    <source>
        <dbReference type="EMBL" id="KAF1989092.1"/>
    </source>
</evidence>
<dbReference type="EMBL" id="ML977146">
    <property type="protein sequence ID" value="KAF1989092.1"/>
    <property type="molecule type" value="Genomic_DNA"/>
</dbReference>